<dbReference type="InterPro" id="IPR036761">
    <property type="entry name" value="TTHA0802/YceI-like_sf"/>
</dbReference>
<evidence type="ECO:0000313" key="3">
    <source>
        <dbReference type="Proteomes" id="UP000244754"/>
    </source>
</evidence>
<reference evidence="3" key="1">
    <citation type="submission" date="2018-01" db="EMBL/GenBank/DDBJ databases">
        <authorList>
            <person name="Li J."/>
        </authorList>
    </citation>
    <scope>NUCLEOTIDE SEQUENCE [LARGE SCALE GENOMIC DNA]</scope>
    <source>
        <strain evidence="3">2184</strain>
    </source>
</reference>
<proteinExistence type="inferred from homology"/>
<name>A0A2S0WH22_9CORY</name>
<comment type="similarity">
    <text evidence="1">Belongs to the UPF0312 family.</text>
</comment>
<dbReference type="InterPro" id="IPR007372">
    <property type="entry name" value="Lipid/polyisoprenoid-bd_YceI"/>
</dbReference>
<dbReference type="KEGG" id="clia:C3E79_05440"/>
<dbReference type="SMART" id="SM00867">
    <property type="entry name" value="YceI"/>
    <property type="match status" value="1"/>
</dbReference>
<dbReference type="AlphaFoldDB" id="A0A2S0WH22"/>
<evidence type="ECO:0000313" key="2">
    <source>
        <dbReference type="EMBL" id="AWB85065.1"/>
    </source>
</evidence>
<dbReference type="Gene3D" id="2.40.128.110">
    <property type="entry name" value="Lipid/polyisoprenoid-binding, YceI-like"/>
    <property type="match status" value="1"/>
</dbReference>
<keyword evidence="3" id="KW-1185">Reference proteome</keyword>
<dbReference type="EMBL" id="CP026948">
    <property type="protein sequence ID" value="AWB85065.1"/>
    <property type="molecule type" value="Genomic_DNA"/>
</dbReference>
<dbReference type="SUPFAM" id="SSF101874">
    <property type="entry name" value="YceI-like"/>
    <property type="match status" value="1"/>
</dbReference>
<dbReference type="PANTHER" id="PTHR34406:SF1">
    <property type="entry name" value="PROTEIN YCEI"/>
    <property type="match status" value="1"/>
</dbReference>
<evidence type="ECO:0000256" key="1">
    <source>
        <dbReference type="ARBA" id="ARBA00008812"/>
    </source>
</evidence>
<protein>
    <submittedName>
        <fullName evidence="2">Uncharacterized protein</fullName>
    </submittedName>
</protein>
<organism evidence="2 3">
    <name type="scientific">Corynebacterium liangguodongii</name>
    <dbReference type="NCBI Taxonomy" id="2079535"/>
    <lineage>
        <taxon>Bacteria</taxon>
        <taxon>Bacillati</taxon>
        <taxon>Actinomycetota</taxon>
        <taxon>Actinomycetes</taxon>
        <taxon>Mycobacteriales</taxon>
        <taxon>Corynebacteriaceae</taxon>
        <taxon>Corynebacterium</taxon>
    </lineage>
</organism>
<dbReference type="Pfam" id="PF04264">
    <property type="entry name" value="YceI"/>
    <property type="match status" value="1"/>
</dbReference>
<dbReference type="Proteomes" id="UP000244754">
    <property type="component" value="Chromosome"/>
</dbReference>
<dbReference type="PANTHER" id="PTHR34406">
    <property type="entry name" value="PROTEIN YCEI"/>
    <property type="match status" value="1"/>
</dbReference>
<gene>
    <name evidence="2" type="ORF">C3E79_05440</name>
</gene>
<dbReference type="OrthoDB" id="117810at2"/>
<sequence>MPQLPKPVLIGAIVLILALAGLALVPLGYALLFGDHGVRTGGIDAAHVKPASEEIDGTWDVSHSVGPNQTAAGFTFFEVLPAERKVTSGSTDQVKGEVQISGGSVTAGMVSVDMATLTTDNDRRDVNVRRSILHTDAYPVATFTLTEPADVSHVPADGSVSAVELTGELTIHGNTHEITHEFAAARSGNRILISGDVPIRRADYGVETPELVAAKIADEGEINVRLNMEKVR</sequence>
<accession>A0A2S0WH22</accession>
<dbReference type="RefSeq" id="WP_108405073.1">
    <property type="nucleotide sequence ID" value="NZ_CP026948.1"/>
</dbReference>